<dbReference type="PANTHER" id="PTHR43393:SF2">
    <property type="entry name" value="CYTOKININ RIBOSIDE 5'-MONOPHOSPHATE PHOSPHORIBOHYDROLASE"/>
    <property type="match status" value="1"/>
</dbReference>
<dbReference type="EMBL" id="CAIY01000038">
    <property type="protein sequence ID" value="CCH67208.1"/>
    <property type="molecule type" value="Genomic_DNA"/>
</dbReference>
<protein>
    <recommendedName>
        <fullName evidence="3">Decarboxylase family protein</fullName>
    </recommendedName>
</protein>
<dbReference type="Proteomes" id="UP000053051">
    <property type="component" value="Unassembled WGS sequence"/>
</dbReference>
<keyword evidence="2" id="KW-1185">Reference proteome</keyword>
<dbReference type="AlphaFoldDB" id="M1X015"/>
<dbReference type="InterPro" id="IPR052341">
    <property type="entry name" value="LOG_family_nucleotidases"/>
</dbReference>
<accession>M1X015</accession>
<dbReference type="SUPFAM" id="SSF102405">
    <property type="entry name" value="MCP/YpsA-like"/>
    <property type="match status" value="1"/>
</dbReference>
<reference evidence="1 2" key="1">
    <citation type="submission" date="2012-05" db="EMBL/GenBank/DDBJ databases">
        <authorList>
            <person name="Hilton J."/>
        </authorList>
    </citation>
    <scope>NUCLEOTIDE SEQUENCE [LARGE SCALE GENOMIC DNA]</scope>
    <source>
        <strain evidence="1 2">HH01</strain>
    </source>
</reference>
<dbReference type="GO" id="GO:0005829">
    <property type="term" value="C:cytosol"/>
    <property type="evidence" value="ECO:0007669"/>
    <property type="project" value="TreeGrafter"/>
</dbReference>
<dbReference type="PANTHER" id="PTHR43393">
    <property type="entry name" value="CYTOKININ RIBOSIDE 5'-MONOPHOSPHATE PHOSPHORIBOHYDROLASE"/>
    <property type="match status" value="1"/>
</dbReference>
<dbReference type="Pfam" id="PF03641">
    <property type="entry name" value="Lysine_decarbox"/>
    <property type="match status" value="1"/>
</dbReference>
<sequence length="360" mass="41044">MLTKMTSSDYLDTFKSLQLDIAELIERLPNLKHQQFIQQALTIIIRLASHNIERLDWKILSSCLADMEQGFELFYTYRHARKVTIFGSARLSSETPEYKMAVDFARSVSKLGFMILTGGGGGIMQAGNEGAGRDNSFGLNIKLPFEQESNPIIEGDSKLIHFKYFFTRKLFLLKESDAIALFPGGFGTQDEAFECMTLSQTGKFSPIPLVLIDKPGGDYWHSWSKYIHHQLVKNRLISPEDPSLYTITDDLDVACKAITKFFQVYHSSRYVGDRLVLRLKTKLSASEVEQLNQNFSDILVRGRIESSPTLPQEIQDETFEFPRLVLYFNQRDLGRLYQMIAVINQMGAPLSEVKDHSELK</sequence>
<gene>
    <name evidence="1" type="ORF">RINTHH_10530</name>
</gene>
<organism evidence="1 2">
    <name type="scientific">Richelia intracellularis HH01</name>
    <dbReference type="NCBI Taxonomy" id="1165094"/>
    <lineage>
        <taxon>Bacteria</taxon>
        <taxon>Bacillati</taxon>
        <taxon>Cyanobacteriota</taxon>
        <taxon>Cyanophyceae</taxon>
        <taxon>Nostocales</taxon>
        <taxon>Nostocaceae</taxon>
        <taxon>Richelia</taxon>
    </lineage>
</organism>
<proteinExistence type="predicted"/>
<comment type="caution">
    <text evidence="1">The sequence shown here is derived from an EMBL/GenBank/DDBJ whole genome shotgun (WGS) entry which is preliminary data.</text>
</comment>
<evidence type="ECO:0000313" key="1">
    <source>
        <dbReference type="EMBL" id="CCH67208.1"/>
    </source>
</evidence>
<reference evidence="2" key="2">
    <citation type="submission" date="2016-01" db="EMBL/GenBank/DDBJ databases">
        <title>Diatom-associated endosymboitic cyanobacterium lacks core nitrogen metabolism enzymes.</title>
        <authorList>
            <person name="Hilton J.A."/>
            <person name="Foster R.A."/>
            <person name="Tripp H.J."/>
            <person name="Carter B.J."/>
            <person name="Zehr J.P."/>
            <person name="Villareal T.A."/>
        </authorList>
    </citation>
    <scope>NUCLEOTIDE SEQUENCE [LARGE SCALE GENOMIC DNA]</scope>
    <source>
        <strain evidence="2">HH01</strain>
    </source>
</reference>
<dbReference type="STRING" id="1165094.RINTHH_10530"/>
<dbReference type="InterPro" id="IPR031100">
    <property type="entry name" value="LOG_fam"/>
</dbReference>
<name>M1X015_9NOST</name>
<evidence type="ECO:0008006" key="3">
    <source>
        <dbReference type="Google" id="ProtNLM"/>
    </source>
</evidence>
<dbReference type="Gene3D" id="3.40.50.450">
    <property type="match status" value="1"/>
</dbReference>
<evidence type="ECO:0000313" key="2">
    <source>
        <dbReference type="Proteomes" id="UP000053051"/>
    </source>
</evidence>